<dbReference type="EnsemblMetazoa" id="ASIC015094-RA">
    <property type="protein sequence ID" value="ASIC015094-PA"/>
    <property type="gene ID" value="ASIC015094"/>
</dbReference>
<feature type="region of interest" description="Disordered" evidence="1">
    <location>
        <begin position="47"/>
        <end position="72"/>
    </location>
</feature>
<keyword evidence="4" id="KW-1185">Reference proteome</keyword>
<reference evidence="3" key="2">
    <citation type="submission" date="2020-05" db="UniProtKB">
        <authorList>
            <consortium name="EnsemblMetazoa"/>
        </authorList>
    </citation>
    <scope>IDENTIFICATION</scope>
</reference>
<dbReference type="EMBL" id="ATLV01022067">
    <property type="status" value="NOT_ANNOTATED_CDS"/>
    <property type="molecule type" value="Genomic_DNA"/>
</dbReference>
<evidence type="ECO:0000313" key="4">
    <source>
        <dbReference type="Proteomes" id="UP000030765"/>
    </source>
</evidence>
<dbReference type="EMBL" id="KE525327">
    <property type="protein sequence ID" value="KFB47163.1"/>
    <property type="molecule type" value="Genomic_DNA"/>
</dbReference>
<evidence type="ECO:0000313" key="3">
    <source>
        <dbReference type="EnsemblMetazoa" id="ASIC015094-PA"/>
    </source>
</evidence>
<name>A0A084WAB9_ANOSI</name>
<feature type="compositionally biased region" description="Basic and acidic residues" evidence="1">
    <location>
        <begin position="63"/>
        <end position="72"/>
    </location>
</feature>
<protein>
    <submittedName>
        <fullName evidence="2 3">Putative oxidoreductase protein</fullName>
    </submittedName>
</protein>
<evidence type="ECO:0000313" key="2">
    <source>
        <dbReference type="EMBL" id="KFB47163.1"/>
    </source>
</evidence>
<organism evidence="2">
    <name type="scientific">Anopheles sinensis</name>
    <name type="common">Mosquito</name>
    <dbReference type="NCBI Taxonomy" id="74873"/>
    <lineage>
        <taxon>Eukaryota</taxon>
        <taxon>Metazoa</taxon>
        <taxon>Ecdysozoa</taxon>
        <taxon>Arthropoda</taxon>
        <taxon>Hexapoda</taxon>
        <taxon>Insecta</taxon>
        <taxon>Pterygota</taxon>
        <taxon>Neoptera</taxon>
        <taxon>Endopterygota</taxon>
        <taxon>Diptera</taxon>
        <taxon>Nematocera</taxon>
        <taxon>Culicoidea</taxon>
        <taxon>Culicidae</taxon>
        <taxon>Anophelinae</taxon>
        <taxon>Anopheles</taxon>
    </lineage>
</organism>
<dbReference type="AlphaFoldDB" id="A0A084WAB9"/>
<gene>
    <name evidence="2" type="ORF">ZHAS_00015094</name>
</gene>
<evidence type="ECO:0000256" key="1">
    <source>
        <dbReference type="SAM" id="MobiDB-lite"/>
    </source>
</evidence>
<dbReference type="Proteomes" id="UP000030765">
    <property type="component" value="Unassembled WGS sequence"/>
</dbReference>
<accession>A0A084WAB9</accession>
<dbReference type="VEuPathDB" id="VectorBase:ASIC015094"/>
<reference evidence="2 4" key="1">
    <citation type="journal article" date="2014" name="BMC Genomics">
        <title>Genome sequence of Anopheles sinensis provides insight into genetics basis of mosquito competence for malaria parasites.</title>
        <authorList>
            <person name="Zhou D."/>
            <person name="Zhang D."/>
            <person name="Ding G."/>
            <person name="Shi L."/>
            <person name="Hou Q."/>
            <person name="Ye Y."/>
            <person name="Xu Y."/>
            <person name="Zhou H."/>
            <person name="Xiong C."/>
            <person name="Li S."/>
            <person name="Yu J."/>
            <person name="Hong S."/>
            <person name="Yu X."/>
            <person name="Zou P."/>
            <person name="Chen C."/>
            <person name="Chang X."/>
            <person name="Wang W."/>
            <person name="Lv Y."/>
            <person name="Sun Y."/>
            <person name="Ma L."/>
            <person name="Shen B."/>
            <person name="Zhu C."/>
        </authorList>
    </citation>
    <scope>NUCLEOTIDE SEQUENCE [LARGE SCALE GENOMIC DNA]</scope>
</reference>
<sequence length="72" mass="8529">MSYLNDVAKSRPRQGNIVVEKEYLNEEHLEENVEDVSSTPTFLLQPVRCSPQPHVPRQPRRFPNGEERKIRW</sequence>
<proteinExistence type="predicted"/>